<feature type="transmembrane region" description="Helical" evidence="8">
    <location>
        <begin position="309"/>
        <end position="329"/>
    </location>
</feature>
<reference evidence="11" key="1">
    <citation type="submission" date="2016-07" db="EMBL/GenBank/DDBJ databases">
        <title>Frankia sp. NRRL B-16219 Genome sequencing.</title>
        <authorList>
            <person name="Ghodhbane-Gtari F."/>
            <person name="Swanson E."/>
            <person name="Gueddou A."/>
            <person name="Louati M."/>
            <person name="Nouioui I."/>
            <person name="Hezbri K."/>
            <person name="Abebe-Akele F."/>
            <person name="Simpson S."/>
            <person name="Morris K."/>
            <person name="Thomas K."/>
            <person name="Gtari M."/>
            <person name="Tisa L.S."/>
        </authorList>
    </citation>
    <scope>NUCLEOTIDE SEQUENCE [LARGE SCALE GENOMIC DNA]</scope>
    <source>
        <strain evidence="11">NRRL B-16219</strain>
    </source>
</reference>
<evidence type="ECO:0000256" key="1">
    <source>
        <dbReference type="ARBA" id="ARBA00004651"/>
    </source>
</evidence>
<feature type="transmembrane region" description="Helical" evidence="8">
    <location>
        <begin position="380"/>
        <end position="399"/>
    </location>
</feature>
<dbReference type="Pfam" id="PF07690">
    <property type="entry name" value="MFS_1"/>
    <property type="match status" value="1"/>
</dbReference>
<protein>
    <submittedName>
        <fullName evidence="10">MFS transporter</fullName>
    </submittedName>
</protein>
<gene>
    <name evidence="10" type="ORF">BBK14_21475</name>
</gene>
<dbReference type="InterPro" id="IPR020846">
    <property type="entry name" value="MFS_dom"/>
</dbReference>
<sequence>MRAERDIIQSRASADEAADEAADEVAEPKPPGPTAVARPSGGGGPHPRPGMLLGVLVYCGLVIAVIGTLGTPLIPTIAAAQHVSLDSAQWLLTLTLLTGAASTPLIGRLGDGPHRRTVMLAGLGAVAVGSVLSATATANGFAQLLVGRGLMGVGMGLMPLALTLARDLLPPHKLVPGVAALSITVATGAGLGYPLSGLLADTFDYHAGFWVAAALAAAAMAAVLVVVPGRASARTARGRVDLRGAVLFAAALSPVLLALSEGESWGWLSPAVIALLVGGIGCGVAWALLELRTDNPLIDLKYLAARPVLIADVCAALAGFGMFNAMTLINRLAQAPTSTGYGFGASPAVLGLVILPLSAGTVLASRWSRWLGPRTGGGRGLLLCGLMAVALALFGLAVSHDHLVELGAATFLFGVGIGLAFAAMPALIMGAVPPHETGSATSFNQVLRTAGGSVGSALGAALLAAHTPAGSVEPTNSGYTMAFVVAGGVCALAALAALALPGTPSAATRPMGAARRTELETMEEESAGSTAAGLIMAEDVRS</sequence>
<feature type="transmembrane region" description="Helical" evidence="8">
    <location>
        <begin position="87"/>
        <end position="106"/>
    </location>
</feature>
<feature type="compositionally biased region" description="Acidic residues" evidence="7">
    <location>
        <begin position="16"/>
        <end position="25"/>
    </location>
</feature>
<comment type="subcellular location">
    <subcellularLocation>
        <location evidence="1">Cell membrane</location>
        <topology evidence="1">Multi-pass membrane protein</topology>
    </subcellularLocation>
</comment>
<dbReference type="Gene3D" id="1.20.1250.20">
    <property type="entry name" value="MFS general substrate transporter like domains"/>
    <property type="match status" value="2"/>
</dbReference>
<feature type="transmembrane region" description="Helical" evidence="8">
    <location>
        <begin position="265"/>
        <end position="289"/>
    </location>
</feature>
<feature type="transmembrane region" description="Helical" evidence="8">
    <location>
        <begin position="174"/>
        <end position="195"/>
    </location>
</feature>
<dbReference type="Proteomes" id="UP000179769">
    <property type="component" value="Unassembled WGS sequence"/>
</dbReference>
<organism evidence="10 11">
    <name type="scientific">Parafrankia soli</name>
    <dbReference type="NCBI Taxonomy" id="2599596"/>
    <lineage>
        <taxon>Bacteria</taxon>
        <taxon>Bacillati</taxon>
        <taxon>Actinomycetota</taxon>
        <taxon>Actinomycetes</taxon>
        <taxon>Frankiales</taxon>
        <taxon>Frankiaceae</taxon>
        <taxon>Parafrankia</taxon>
    </lineage>
</organism>
<keyword evidence="4 8" id="KW-0812">Transmembrane</keyword>
<dbReference type="EMBL" id="MAXA01000227">
    <property type="protein sequence ID" value="OHV26398.1"/>
    <property type="molecule type" value="Genomic_DNA"/>
</dbReference>
<keyword evidence="5 8" id="KW-1133">Transmembrane helix</keyword>
<evidence type="ECO:0000256" key="2">
    <source>
        <dbReference type="ARBA" id="ARBA00022448"/>
    </source>
</evidence>
<dbReference type="InterPro" id="IPR011701">
    <property type="entry name" value="MFS"/>
</dbReference>
<accession>A0A1S1PUL9</accession>
<dbReference type="GO" id="GO:0022857">
    <property type="term" value="F:transmembrane transporter activity"/>
    <property type="evidence" value="ECO:0007669"/>
    <property type="project" value="InterPro"/>
</dbReference>
<dbReference type="SUPFAM" id="SSF103473">
    <property type="entry name" value="MFS general substrate transporter"/>
    <property type="match status" value="2"/>
</dbReference>
<dbReference type="PANTHER" id="PTHR42718:SF46">
    <property type="entry name" value="BLR6921 PROTEIN"/>
    <property type="match status" value="1"/>
</dbReference>
<feature type="transmembrane region" description="Helical" evidence="8">
    <location>
        <begin position="207"/>
        <end position="228"/>
    </location>
</feature>
<dbReference type="AlphaFoldDB" id="A0A1S1PUL9"/>
<feature type="region of interest" description="Disordered" evidence="7">
    <location>
        <begin position="1"/>
        <end position="44"/>
    </location>
</feature>
<evidence type="ECO:0000259" key="9">
    <source>
        <dbReference type="PROSITE" id="PS50850"/>
    </source>
</evidence>
<feature type="transmembrane region" description="Helical" evidence="8">
    <location>
        <begin position="118"/>
        <end position="138"/>
    </location>
</feature>
<keyword evidence="2" id="KW-0813">Transport</keyword>
<evidence type="ECO:0000313" key="10">
    <source>
        <dbReference type="EMBL" id="OHV26398.1"/>
    </source>
</evidence>
<evidence type="ECO:0000256" key="7">
    <source>
        <dbReference type="SAM" id="MobiDB-lite"/>
    </source>
</evidence>
<dbReference type="InterPro" id="IPR036259">
    <property type="entry name" value="MFS_trans_sf"/>
</dbReference>
<keyword evidence="6 8" id="KW-0472">Membrane</keyword>
<keyword evidence="11" id="KW-1185">Reference proteome</keyword>
<evidence type="ECO:0000256" key="8">
    <source>
        <dbReference type="SAM" id="Phobius"/>
    </source>
</evidence>
<evidence type="ECO:0000256" key="3">
    <source>
        <dbReference type="ARBA" id="ARBA00022475"/>
    </source>
</evidence>
<dbReference type="PROSITE" id="PS50850">
    <property type="entry name" value="MFS"/>
    <property type="match status" value="1"/>
</dbReference>
<feature type="transmembrane region" description="Helical" evidence="8">
    <location>
        <begin position="240"/>
        <end position="259"/>
    </location>
</feature>
<keyword evidence="3" id="KW-1003">Cell membrane</keyword>
<evidence type="ECO:0000256" key="6">
    <source>
        <dbReference type="ARBA" id="ARBA00023136"/>
    </source>
</evidence>
<dbReference type="OrthoDB" id="4484751at2"/>
<dbReference type="GO" id="GO:0005886">
    <property type="term" value="C:plasma membrane"/>
    <property type="evidence" value="ECO:0007669"/>
    <property type="project" value="UniProtKB-SubCell"/>
</dbReference>
<feature type="domain" description="Major facilitator superfamily (MFS) profile" evidence="9">
    <location>
        <begin position="48"/>
        <end position="505"/>
    </location>
</feature>
<feature type="transmembrane region" description="Helical" evidence="8">
    <location>
        <begin position="478"/>
        <end position="500"/>
    </location>
</feature>
<dbReference type="RefSeq" id="WP_071065156.1">
    <property type="nucleotide sequence ID" value="NZ_MAXA01000227.1"/>
</dbReference>
<feature type="transmembrane region" description="Helical" evidence="8">
    <location>
        <begin position="349"/>
        <end position="368"/>
    </location>
</feature>
<feature type="transmembrane region" description="Helical" evidence="8">
    <location>
        <begin position="144"/>
        <end position="162"/>
    </location>
</feature>
<evidence type="ECO:0000313" key="11">
    <source>
        <dbReference type="Proteomes" id="UP000179769"/>
    </source>
</evidence>
<feature type="transmembrane region" description="Helical" evidence="8">
    <location>
        <begin position="446"/>
        <end position="466"/>
    </location>
</feature>
<evidence type="ECO:0000256" key="4">
    <source>
        <dbReference type="ARBA" id="ARBA00022692"/>
    </source>
</evidence>
<dbReference type="PANTHER" id="PTHR42718">
    <property type="entry name" value="MAJOR FACILITATOR SUPERFAMILY MULTIDRUG TRANSPORTER MFSC"/>
    <property type="match status" value="1"/>
</dbReference>
<feature type="transmembrane region" description="Helical" evidence="8">
    <location>
        <begin position="55"/>
        <end position="75"/>
    </location>
</feature>
<name>A0A1S1PUL9_9ACTN</name>
<comment type="caution">
    <text evidence="10">The sequence shown here is derived from an EMBL/GenBank/DDBJ whole genome shotgun (WGS) entry which is preliminary data.</text>
</comment>
<feature type="transmembrane region" description="Helical" evidence="8">
    <location>
        <begin position="411"/>
        <end position="434"/>
    </location>
</feature>
<proteinExistence type="predicted"/>
<evidence type="ECO:0000256" key="5">
    <source>
        <dbReference type="ARBA" id="ARBA00022989"/>
    </source>
</evidence>
<feature type="region of interest" description="Disordered" evidence="7">
    <location>
        <begin position="520"/>
        <end position="542"/>
    </location>
</feature>